<feature type="region of interest" description="Disordered" evidence="2">
    <location>
        <begin position="99"/>
        <end position="121"/>
    </location>
</feature>
<feature type="compositionally biased region" description="Basic and acidic residues" evidence="2">
    <location>
        <begin position="1043"/>
        <end position="1055"/>
    </location>
</feature>
<feature type="compositionally biased region" description="Acidic residues" evidence="2">
    <location>
        <begin position="417"/>
        <end position="432"/>
    </location>
</feature>
<reference evidence="4" key="1">
    <citation type="journal article" date="2023" name="Commun. Biol.">
        <title>Genome analysis of Parmales, the sister group of diatoms, reveals the evolutionary specialization of diatoms from phago-mixotrophs to photoautotrophs.</title>
        <authorList>
            <person name="Ban H."/>
            <person name="Sato S."/>
            <person name="Yoshikawa S."/>
            <person name="Yamada K."/>
            <person name="Nakamura Y."/>
            <person name="Ichinomiya M."/>
            <person name="Sato N."/>
            <person name="Blanc-Mathieu R."/>
            <person name="Endo H."/>
            <person name="Kuwata A."/>
            <person name="Ogata H."/>
        </authorList>
    </citation>
    <scope>NUCLEOTIDE SEQUENCE [LARGE SCALE GENOMIC DNA]</scope>
</reference>
<feature type="compositionally biased region" description="Polar residues" evidence="2">
    <location>
        <begin position="26"/>
        <end position="37"/>
    </location>
</feature>
<feature type="coiled-coil region" evidence="1">
    <location>
        <begin position="637"/>
        <end position="741"/>
    </location>
</feature>
<feature type="region of interest" description="Disordered" evidence="2">
    <location>
        <begin position="1"/>
        <end position="58"/>
    </location>
</feature>
<evidence type="ECO:0000256" key="1">
    <source>
        <dbReference type="SAM" id="Coils"/>
    </source>
</evidence>
<dbReference type="AlphaFoldDB" id="A0A9W7GR05"/>
<feature type="coiled-coil region" evidence="1">
    <location>
        <begin position="189"/>
        <end position="259"/>
    </location>
</feature>
<dbReference type="Proteomes" id="UP001165065">
    <property type="component" value="Unassembled WGS sequence"/>
</dbReference>
<dbReference type="OrthoDB" id="207052at2759"/>
<feature type="region of interest" description="Disordered" evidence="2">
    <location>
        <begin position="973"/>
        <end position="1010"/>
    </location>
</feature>
<feature type="compositionally biased region" description="Basic and acidic residues" evidence="2">
    <location>
        <begin position="47"/>
        <end position="58"/>
    </location>
</feature>
<protein>
    <recommendedName>
        <fullName evidence="5">Centrosomin N-terminal motif 1 domain-containing protein</fullName>
    </recommendedName>
</protein>
<accession>A0A9W7GR05</accession>
<evidence type="ECO:0000313" key="4">
    <source>
        <dbReference type="Proteomes" id="UP001165065"/>
    </source>
</evidence>
<gene>
    <name evidence="3" type="ORF">TrCOL_g7351</name>
</gene>
<evidence type="ECO:0008006" key="5">
    <source>
        <dbReference type="Google" id="ProtNLM"/>
    </source>
</evidence>
<feature type="compositionally biased region" description="Basic and acidic residues" evidence="2">
    <location>
        <begin position="99"/>
        <end position="114"/>
    </location>
</feature>
<evidence type="ECO:0000313" key="3">
    <source>
        <dbReference type="EMBL" id="GMI48660.1"/>
    </source>
</evidence>
<proteinExistence type="predicted"/>
<name>A0A9W7GR05_9STRA</name>
<feature type="region of interest" description="Disordered" evidence="2">
    <location>
        <begin position="408"/>
        <end position="473"/>
    </location>
</feature>
<feature type="region of interest" description="Disordered" evidence="2">
    <location>
        <begin position="1043"/>
        <end position="1071"/>
    </location>
</feature>
<comment type="caution">
    <text evidence="3">The sequence shown here is derived from an EMBL/GenBank/DDBJ whole genome shotgun (WGS) entry which is preliminary data.</text>
</comment>
<sequence>MSSPPPPWHSAGKVTPKSAAELFPTPDTSKQTPTSLSKRPPPPPNTLHKESSESKLAQRENFELKMRVFYLEEKLAGMVRDDDDDVTVGEGYRYIENEERKEEKEIGGGRRDRGGGIGGKRGEEDMEIMRMQLMETKLALEEQLESRVGEYNTLLDAFKLLEANQIRLQSDNDALKSEANRDRTLRMELTAKTEELEAVKIRNKELERIHGNVEKEAERRIEKAVADATEKNSSATSRITMVERKLSSATKELAECKRENSDKITDLTDKLTKALATSKELAVDLEKSRLEYSNLKASAQDGSIENQHCKERLTKCVAELSEARDKLALSQALSVELHGVKSVASELTLRNGYLEDRVRLLEGSEEDMEREVGRVRREGKRREGALKIAMSQWESLLDLYVGDFVGRGGGEGGGYREEEEEDDREGGDDEDYSDHSTSGVQSPVGRGRNDSVSSVDWRKGLQDASRTGGLDLGEKELPDFEVEVIASPREVLGSTTGRGSNRRGDVTSPRRIDYQEQQGGGERKKGRKGKGKNVYDDDDADYVADAFIKRVSAKLRSLAGCKKAFQDIVRGAVQEQERSYARMRKLVEEKGALATKARELVMKVKDNFEKKEGERKRELGDIQNGLLASERMLVGEKEALEVELKSEKRLRERSDKELEEEREKARELTAELENVRSNYSLAQKGLQAGKEAVADAMERMSKILEERSRLGEENDGLGREVQRLEGDRARLMDVCERMREQVGYRDVNLAALAGDVMGGVGRGVDLSRYANDVQGKQQQQGARAYVSVTDSIVARELEETRKVLEEGGEGVGTLGGSFMGSFGEQKQKEQGIFTPTFLRTTPGHGAFSGSKSFVESSTPSYIAPPLEEQRRRNGIRMELDRKLAAAADMVGVIVEVVRESERLASEFKALRGSEGGRGGDEGGNGIVTGRKILALEGECYRLLDNNARVAVQMQRLGLDLQRVYRRFKNLEGGREEKGGRKGMGKRGGGRGGEVHLDLENGADGASGNNEDVERLYNDLKEGLEFMEGEEKVKAERFVAKFERDKELRGRGEGTKSKGGGTPGSAKLEDIGKGLEDVKMRLEKIERR</sequence>
<keyword evidence="4" id="KW-1185">Reference proteome</keyword>
<feature type="region of interest" description="Disordered" evidence="2">
    <location>
        <begin position="491"/>
        <end position="533"/>
    </location>
</feature>
<keyword evidence="1" id="KW-0175">Coiled coil</keyword>
<organism evidence="3 4">
    <name type="scientific">Triparma columacea</name>
    <dbReference type="NCBI Taxonomy" id="722753"/>
    <lineage>
        <taxon>Eukaryota</taxon>
        <taxon>Sar</taxon>
        <taxon>Stramenopiles</taxon>
        <taxon>Ochrophyta</taxon>
        <taxon>Bolidophyceae</taxon>
        <taxon>Parmales</taxon>
        <taxon>Triparmaceae</taxon>
        <taxon>Triparma</taxon>
    </lineage>
</organism>
<feature type="compositionally biased region" description="Basic and acidic residues" evidence="2">
    <location>
        <begin position="502"/>
        <end position="514"/>
    </location>
</feature>
<dbReference type="EMBL" id="BRYA01000416">
    <property type="protein sequence ID" value="GMI48660.1"/>
    <property type="molecule type" value="Genomic_DNA"/>
</dbReference>
<evidence type="ECO:0000256" key="2">
    <source>
        <dbReference type="SAM" id="MobiDB-lite"/>
    </source>
</evidence>